<proteinExistence type="predicted"/>
<gene>
    <name evidence="2" type="ORF">ACFFX0_28240</name>
</gene>
<name>A0ABV5G8D4_9MICC</name>
<comment type="caution">
    <text evidence="2">The sequence shown here is derived from an EMBL/GenBank/DDBJ whole genome shotgun (WGS) entry which is preliminary data.</text>
</comment>
<dbReference type="SUPFAM" id="SSF56801">
    <property type="entry name" value="Acetyl-CoA synthetase-like"/>
    <property type="match status" value="1"/>
</dbReference>
<evidence type="ECO:0000313" key="3">
    <source>
        <dbReference type="Proteomes" id="UP001589575"/>
    </source>
</evidence>
<dbReference type="Gene3D" id="3.40.50.12780">
    <property type="entry name" value="N-terminal domain of ligase-like"/>
    <property type="match status" value="1"/>
</dbReference>
<protein>
    <submittedName>
        <fullName evidence="2">AMP-binding protein</fullName>
    </submittedName>
</protein>
<dbReference type="InterPro" id="IPR000873">
    <property type="entry name" value="AMP-dep_synth/lig_dom"/>
</dbReference>
<dbReference type="PANTHER" id="PTHR45527:SF1">
    <property type="entry name" value="FATTY ACID SYNTHASE"/>
    <property type="match status" value="1"/>
</dbReference>
<organism evidence="2 3">
    <name type="scientific">Citricoccus parietis</name>
    <dbReference type="NCBI Taxonomy" id="592307"/>
    <lineage>
        <taxon>Bacteria</taxon>
        <taxon>Bacillati</taxon>
        <taxon>Actinomycetota</taxon>
        <taxon>Actinomycetes</taxon>
        <taxon>Micrococcales</taxon>
        <taxon>Micrococcaceae</taxon>
        <taxon>Citricoccus</taxon>
    </lineage>
</organism>
<dbReference type="PANTHER" id="PTHR45527">
    <property type="entry name" value="NONRIBOSOMAL PEPTIDE SYNTHETASE"/>
    <property type="match status" value="1"/>
</dbReference>
<keyword evidence="3" id="KW-1185">Reference proteome</keyword>
<feature type="non-terminal residue" evidence="2">
    <location>
        <position position="155"/>
    </location>
</feature>
<dbReference type="Pfam" id="PF00501">
    <property type="entry name" value="AMP-binding"/>
    <property type="match status" value="1"/>
</dbReference>
<sequence length="155" mass="16313">MLWLAAGTTLVLPSEAERVDAQAVVEALATVDVVETTPSYAQQLLAIGLEDVLQEQDRTLLLALGGEPLPAVLWDRVAASPVLRGWNLYGPSEFTVDALVAPIEADRPHLGSPVANLTARVLDSTLAPVPPGVAGELYLSGPAEAHGYRGCPGRR</sequence>
<feature type="domain" description="AMP-dependent synthetase/ligase" evidence="1">
    <location>
        <begin position="1"/>
        <end position="148"/>
    </location>
</feature>
<evidence type="ECO:0000313" key="2">
    <source>
        <dbReference type="EMBL" id="MFB9074869.1"/>
    </source>
</evidence>
<dbReference type="InterPro" id="IPR042099">
    <property type="entry name" value="ANL_N_sf"/>
</dbReference>
<evidence type="ECO:0000259" key="1">
    <source>
        <dbReference type="Pfam" id="PF00501"/>
    </source>
</evidence>
<dbReference type="Proteomes" id="UP001589575">
    <property type="component" value="Unassembled WGS sequence"/>
</dbReference>
<dbReference type="EMBL" id="JBHMFI010000003">
    <property type="protein sequence ID" value="MFB9074869.1"/>
    <property type="molecule type" value="Genomic_DNA"/>
</dbReference>
<accession>A0ABV5G8D4</accession>
<reference evidence="2 3" key="1">
    <citation type="submission" date="2024-09" db="EMBL/GenBank/DDBJ databases">
        <authorList>
            <person name="Sun Q."/>
            <person name="Mori K."/>
        </authorList>
    </citation>
    <scope>NUCLEOTIDE SEQUENCE [LARGE SCALE GENOMIC DNA]</scope>
    <source>
        <strain evidence="2 3">CCM 7609</strain>
    </source>
</reference>